<dbReference type="Gene3D" id="2.40.10.340">
    <property type="entry name" value="Rod shape-determining protein MreC, domain 1"/>
    <property type="match status" value="1"/>
</dbReference>
<dbReference type="PIRSF" id="PIRSF038471">
    <property type="entry name" value="MreC"/>
    <property type="match status" value="1"/>
</dbReference>
<dbReference type="NCBIfam" id="TIGR00219">
    <property type="entry name" value="mreC"/>
    <property type="match status" value="1"/>
</dbReference>
<dbReference type="Pfam" id="PF04085">
    <property type="entry name" value="MreC"/>
    <property type="match status" value="1"/>
</dbReference>
<keyword evidence="7" id="KW-1185">Reference proteome</keyword>
<dbReference type="STRING" id="856793.MICA_1866"/>
<evidence type="ECO:0000256" key="1">
    <source>
        <dbReference type="ARBA" id="ARBA00009369"/>
    </source>
</evidence>
<evidence type="ECO:0000256" key="2">
    <source>
        <dbReference type="ARBA" id="ARBA00013855"/>
    </source>
</evidence>
<protein>
    <recommendedName>
        <fullName evidence="2">Cell shape-determining protein MreC</fullName>
    </recommendedName>
    <alternativeName>
        <fullName evidence="4">Cell shape protein MreC</fullName>
    </alternativeName>
</protein>
<evidence type="ECO:0000259" key="5">
    <source>
        <dbReference type="Pfam" id="PF04085"/>
    </source>
</evidence>
<keyword evidence="3" id="KW-0133">Cell shape</keyword>
<proteinExistence type="inferred from homology"/>
<name>G2KM83_MICAA</name>
<feature type="domain" description="Rod shape-determining protein MreC beta-barrel core" evidence="5">
    <location>
        <begin position="98"/>
        <end position="237"/>
    </location>
</feature>
<evidence type="ECO:0000313" key="6">
    <source>
        <dbReference type="EMBL" id="AEP10177.1"/>
    </source>
</evidence>
<sequence length="264" mass="27707">MASAMNPATLQGVRLAATDVAAPLMAAVNTPFRVAADYVTAVTGLAELQAENERLKSENARLREWYQTALSLKSENESLQQLLNLKLPPPYTYITARVIADAGNTFARSLLILAGQNDGVIKGQAVLSGEGLVGRVIESGGRAARILLLTDMNSRVPVVIEGSDIKAVVAGQNSATPALIHLPRDHELQAGARIVTSGHGGLFPPGVPVGYVVLGDNGQVSVQLLAQADNLSFVRIIDRVLERTVLDNLAETPAVISPAAAPAP</sequence>
<dbReference type="AlphaFoldDB" id="G2KM83"/>
<dbReference type="EMBL" id="CP002382">
    <property type="protein sequence ID" value="AEP10177.1"/>
    <property type="molecule type" value="Genomic_DNA"/>
</dbReference>
<reference evidence="6 7" key="1">
    <citation type="journal article" date="2011" name="BMC Genomics">
        <title>Genomic insights into an obligate epibiotic bacterial predator: Micavibrio aeruginosavorus ARL-13.</title>
        <authorList>
            <person name="Wang Z."/>
            <person name="Kadouri D."/>
            <person name="Wu M."/>
        </authorList>
    </citation>
    <scope>NUCLEOTIDE SEQUENCE [LARGE SCALE GENOMIC DNA]</scope>
    <source>
        <strain evidence="6 7">ARL-13</strain>
    </source>
</reference>
<dbReference type="PANTHER" id="PTHR34138:SF1">
    <property type="entry name" value="CELL SHAPE-DETERMINING PROTEIN MREC"/>
    <property type="match status" value="1"/>
</dbReference>
<evidence type="ECO:0000256" key="3">
    <source>
        <dbReference type="ARBA" id="ARBA00022960"/>
    </source>
</evidence>
<dbReference type="Gene3D" id="2.40.10.350">
    <property type="entry name" value="Rod shape-determining protein MreC, domain 2"/>
    <property type="match status" value="1"/>
</dbReference>
<dbReference type="InterPro" id="IPR042175">
    <property type="entry name" value="Cell/Rod_MreC_2"/>
</dbReference>
<comment type="similarity">
    <text evidence="1">Belongs to the MreC family.</text>
</comment>
<dbReference type="InterPro" id="IPR055342">
    <property type="entry name" value="MreC_beta-barrel_core"/>
</dbReference>
<dbReference type="InterPro" id="IPR042177">
    <property type="entry name" value="Cell/Rod_1"/>
</dbReference>
<dbReference type="GO" id="GO:0005886">
    <property type="term" value="C:plasma membrane"/>
    <property type="evidence" value="ECO:0007669"/>
    <property type="project" value="TreeGrafter"/>
</dbReference>
<dbReference type="PANTHER" id="PTHR34138">
    <property type="entry name" value="CELL SHAPE-DETERMINING PROTEIN MREC"/>
    <property type="match status" value="1"/>
</dbReference>
<evidence type="ECO:0000313" key="7">
    <source>
        <dbReference type="Proteomes" id="UP000009286"/>
    </source>
</evidence>
<organism evidence="6 7">
    <name type="scientific">Micavibrio aeruginosavorus (strain ARL-13)</name>
    <dbReference type="NCBI Taxonomy" id="856793"/>
    <lineage>
        <taxon>Bacteria</taxon>
        <taxon>Pseudomonadati</taxon>
        <taxon>Bdellovibrionota</taxon>
        <taxon>Bdellovibrionia</taxon>
        <taxon>Bdellovibrionales</taxon>
        <taxon>Pseudobdellovibrionaceae</taxon>
        <taxon>Micavibrio</taxon>
    </lineage>
</organism>
<dbReference type="InterPro" id="IPR007221">
    <property type="entry name" value="MreC"/>
</dbReference>
<dbReference type="KEGG" id="mai:MICA_1866"/>
<dbReference type="eggNOG" id="COG1792">
    <property type="taxonomic scope" value="Bacteria"/>
</dbReference>
<dbReference type="Proteomes" id="UP000009286">
    <property type="component" value="Chromosome"/>
</dbReference>
<gene>
    <name evidence="6" type="primary">mreC</name>
    <name evidence="6" type="ordered locus">MICA_1866</name>
</gene>
<evidence type="ECO:0000256" key="4">
    <source>
        <dbReference type="ARBA" id="ARBA00032089"/>
    </source>
</evidence>
<dbReference type="OrthoDB" id="8478127at2"/>
<accession>G2KM83</accession>
<dbReference type="HOGENOM" id="CLU_042663_7_0_5"/>
<dbReference type="GO" id="GO:0008360">
    <property type="term" value="P:regulation of cell shape"/>
    <property type="evidence" value="ECO:0007669"/>
    <property type="project" value="UniProtKB-KW"/>
</dbReference>
<dbReference type="RefSeq" id="WP_014103400.1">
    <property type="nucleotide sequence ID" value="NC_016026.1"/>
</dbReference>